<protein>
    <recommendedName>
        <fullName evidence="4">Lipoprotein</fullName>
    </recommendedName>
</protein>
<dbReference type="RefSeq" id="WP_252081897.1">
    <property type="nucleotide sequence ID" value="NZ_CP092418.1"/>
</dbReference>
<keyword evidence="1" id="KW-0732">Signal</keyword>
<evidence type="ECO:0000313" key="3">
    <source>
        <dbReference type="Proteomes" id="UP001055658"/>
    </source>
</evidence>
<evidence type="ECO:0008006" key="4">
    <source>
        <dbReference type="Google" id="ProtNLM"/>
    </source>
</evidence>
<proteinExistence type="predicted"/>
<sequence>MKKLISLMGLSLISGMAFAECTVGVCSNVEVDRVYATVGNTVYVGTTGDERNLGCGAVADVYGKLDMTNPSADAVYSAILAAQMAKKKIIMKVDENVAGCPISYVVVQSD</sequence>
<gene>
    <name evidence="2" type="ORF">MJO52_11995</name>
</gene>
<keyword evidence="3" id="KW-1185">Reference proteome</keyword>
<evidence type="ECO:0000256" key="1">
    <source>
        <dbReference type="SAM" id="SignalP"/>
    </source>
</evidence>
<organism evidence="2 3">
    <name type="scientific">Microbulbifer variabilis</name>
    <dbReference type="NCBI Taxonomy" id="266805"/>
    <lineage>
        <taxon>Bacteria</taxon>
        <taxon>Pseudomonadati</taxon>
        <taxon>Pseudomonadota</taxon>
        <taxon>Gammaproteobacteria</taxon>
        <taxon>Cellvibrionales</taxon>
        <taxon>Microbulbiferaceae</taxon>
        <taxon>Microbulbifer</taxon>
    </lineage>
</organism>
<name>A0ABY4V6E8_9GAMM</name>
<dbReference type="EMBL" id="CP092418">
    <property type="protein sequence ID" value="USD19803.1"/>
    <property type="molecule type" value="Genomic_DNA"/>
</dbReference>
<feature type="signal peptide" evidence="1">
    <location>
        <begin position="1"/>
        <end position="19"/>
    </location>
</feature>
<reference evidence="2" key="1">
    <citation type="submission" date="2022-02" db="EMBL/GenBank/DDBJ databases">
        <title>Coral-associated bacteria.</title>
        <authorList>
            <person name="Tang K."/>
            <person name="Wang X."/>
        </authorList>
    </citation>
    <scope>NUCLEOTIDE SEQUENCE</scope>
    <source>
        <strain evidence="2">SCSIO 43006</strain>
    </source>
</reference>
<dbReference type="Proteomes" id="UP001055658">
    <property type="component" value="Chromosome"/>
</dbReference>
<feature type="chain" id="PRO_5046288935" description="Lipoprotein" evidence="1">
    <location>
        <begin position="20"/>
        <end position="110"/>
    </location>
</feature>
<evidence type="ECO:0000313" key="2">
    <source>
        <dbReference type="EMBL" id="USD19803.1"/>
    </source>
</evidence>
<accession>A0ABY4V6E8</accession>